<dbReference type="SUPFAM" id="SSF48726">
    <property type="entry name" value="Immunoglobulin"/>
    <property type="match status" value="1"/>
</dbReference>
<dbReference type="InterPro" id="IPR013783">
    <property type="entry name" value="Ig-like_fold"/>
</dbReference>
<organism evidence="3 4">
    <name type="scientific">Flaviaesturariibacter aridisoli</name>
    <dbReference type="NCBI Taxonomy" id="2545761"/>
    <lineage>
        <taxon>Bacteria</taxon>
        <taxon>Pseudomonadati</taxon>
        <taxon>Bacteroidota</taxon>
        <taxon>Chitinophagia</taxon>
        <taxon>Chitinophagales</taxon>
        <taxon>Chitinophagaceae</taxon>
        <taxon>Flaviaestuariibacter</taxon>
    </lineage>
</organism>
<dbReference type="Gene3D" id="2.60.40.10">
    <property type="entry name" value="Immunoglobulins"/>
    <property type="match status" value="3"/>
</dbReference>
<evidence type="ECO:0000313" key="4">
    <source>
        <dbReference type="Proteomes" id="UP000295164"/>
    </source>
</evidence>
<evidence type="ECO:0000259" key="2">
    <source>
        <dbReference type="PROSITE" id="PS50853"/>
    </source>
</evidence>
<dbReference type="InterPro" id="IPR036116">
    <property type="entry name" value="FN3_sf"/>
</dbReference>
<dbReference type="PROSITE" id="PS50835">
    <property type="entry name" value="IG_LIKE"/>
    <property type="match status" value="1"/>
</dbReference>
<dbReference type="InterPro" id="IPR026444">
    <property type="entry name" value="Secre_tail"/>
</dbReference>
<evidence type="ECO:0000259" key="1">
    <source>
        <dbReference type="PROSITE" id="PS50835"/>
    </source>
</evidence>
<dbReference type="Pfam" id="PF19408">
    <property type="entry name" value="PKD_6"/>
    <property type="match status" value="1"/>
</dbReference>
<feature type="domain" description="Ig-like" evidence="1">
    <location>
        <begin position="304"/>
        <end position="395"/>
    </location>
</feature>
<dbReference type="Pfam" id="PF18676">
    <property type="entry name" value="MBG_2"/>
    <property type="match status" value="8"/>
</dbReference>
<comment type="caution">
    <text evidence="3">The sequence shown here is derived from an EMBL/GenBank/DDBJ whole genome shotgun (WGS) entry which is preliminary data.</text>
</comment>
<dbReference type="InterPro" id="IPR041286">
    <property type="entry name" value="MBG_2"/>
</dbReference>
<sequence>MTISVTGNCDDKTISQNVPVATAPTFGAVTVSKGTATATSLGVTWGNASNATKYLIDVASDPGFTSFVTAGGNFYNAFSVGNPNPKNYTVNGLNSGVTYYIRMRAANDCFSGSSANSISFNTLLAPPSGSPATAIGCTQATANWVAVEGATGYRIDVANNSNFNSIVGRYNDSAVGNVTSFVISGLAPGKDYSYRVRTEKNGIFSNSSSSVSFSTLSGSPNPPGPIGGDKTVCSGEAGKVYSVPPVSGLTYQWTLPAGAVITAGDNSNSITVTFGSTSGDIVVTASNTCGTSSERRTGITVNLPATVSSEPGAQSITYGDTARFTTAASGTPAPTYRWQEFATSWNDLAEAGIYSGAAAGTLAVGRPGVALSGRKYRCIVSNVCGGDTTVERTLTVAARAITLTADTASRIYGNPDTAQFTAQVTGGTIVGSDAASGTLTRDPGENAGTYDIGKGTYSYGSNYAETFVSKLFTIRPRPITITAERKAKVYGDVDPELKATITGGIVGPDKPTGALSRAAGEGVGRYLIGQGSFTYGGNYAETYVEDSLFITPRPITIAANAAGKVYGDADSVLKAKITSGSIVFQDAFSGTLHRAEGEDAGSYAIEKGTYTYGTNYAETFVGATFAIRHRPLTIHVTAGQHKTYGEADPATFDFTLGATQSLAPWDAFSGSLSRQPGEDAGGYAILQAGLTIKNGNDDNTANYDTSYLGGFFSIDQRAITITADAASKTYGDNDPALTAQVTSGTVVTGDGHTGLLDRATGEAAGTYAISKGSYTYGSNYAETFVSALLTIHPRPITITANAAGKVYGDADSVLKARITSGNLVNNDHFAGALHRAEGEDVGNYAIDKGTYTYGTNYAETFVGADFTIRQRPLTINVTAGQHKTYGEADPVPFTYTIGASQSLAPWDAFSGALSRVPGDTVGTYDIVKTNLRIRNGSDDNTSNYDTTYNGSTFAIYKRPVTVKADAQSKIYGQADPKLTYTVTTGSVVPGDLFTGYLTRDAGVDVGKYAIRQGSLALSRNYDLTYVRDSLTILPVTISGYVGVPSPAYRQYSDSIIVRAEIDNGAAKIGGAPGAASSVTFRIGTQELGTVPFIANTDGDLVATLCKPLLETVSGELAPGSKVITATFNNPSSNYGLTTGNNSVTDRSFSIRKEDARVEYTGDQILSTGSATSVKATVKLRANILDITAVSGDAAYDPAPGDIRKAKARFVYGDSRIPLSGWLDVTLVGTDTKIGRIAFDSVFTLGNNETDREISIGVVVDYGYYYRDCSADNTVVTIYKPVGDFITGGGHIVPDKSVGTYKSDAGTKANFGFNVKYTKKGTSLQGNMNIVFRRTESDGLHTYQIKANSLQTLGVNISNPGRQTAQFSSKATLTDVTNPLAPVAKGGNKMLYVNMIDRGDPGNSDSISIVLAECNVDPGVLANVLYSSEWIANKHGQKELRGGNLVVKSGFSLTPGTTPSTGRTVATEQATATETTAKDDGATTLRFGLQAFPNPTQGSFTLLVQSDDARTPISLRIFDANGRILQQFTGLATGQTLRAGTGYARGTYVAELAQGTRRAVVKLLKE</sequence>
<feature type="domain" description="Fibronectin type-III" evidence="2">
    <location>
        <begin position="126"/>
        <end position="218"/>
    </location>
</feature>
<proteinExistence type="predicted"/>
<feature type="domain" description="Fibronectin type-III" evidence="2">
    <location>
        <begin position="25"/>
        <end position="125"/>
    </location>
</feature>
<dbReference type="CDD" id="cd00063">
    <property type="entry name" value="FN3"/>
    <property type="match status" value="1"/>
</dbReference>
<dbReference type="Proteomes" id="UP000295164">
    <property type="component" value="Unassembled WGS sequence"/>
</dbReference>
<dbReference type="InterPro" id="IPR003961">
    <property type="entry name" value="FN3_dom"/>
</dbReference>
<dbReference type="PROSITE" id="PS50853">
    <property type="entry name" value="FN3"/>
    <property type="match status" value="2"/>
</dbReference>
<name>A0A4R4DR02_9BACT</name>
<dbReference type="SMART" id="SM00060">
    <property type="entry name" value="FN3"/>
    <property type="match status" value="2"/>
</dbReference>
<dbReference type="SUPFAM" id="SSF49265">
    <property type="entry name" value="Fibronectin type III"/>
    <property type="match status" value="1"/>
</dbReference>
<accession>A0A4R4DR02</accession>
<evidence type="ECO:0000313" key="3">
    <source>
        <dbReference type="EMBL" id="TCZ64777.1"/>
    </source>
</evidence>
<gene>
    <name evidence="3" type="ORF">E0486_17905</name>
</gene>
<keyword evidence="4" id="KW-1185">Reference proteome</keyword>
<reference evidence="3 4" key="1">
    <citation type="submission" date="2019-03" db="EMBL/GenBank/DDBJ databases">
        <authorList>
            <person name="Kim M.K.M."/>
        </authorList>
    </citation>
    <scope>NUCLEOTIDE SEQUENCE [LARGE SCALE GENOMIC DNA]</scope>
    <source>
        <strain evidence="3 4">17J68-15</strain>
    </source>
</reference>
<dbReference type="InterPro" id="IPR045829">
    <property type="entry name" value="PKD_6"/>
</dbReference>
<protein>
    <submittedName>
        <fullName evidence="3">T9SS type A sorting domain-containing protein</fullName>
    </submittedName>
</protein>
<dbReference type="InterPro" id="IPR036179">
    <property type="entry name" value="Ig-like_dom_sf"/>
</dbReference>
<dbReference type="NCBIfam" id="TIGR04183">
    <property type="entry name" value="Por_Secre_tail"/>
    <property type="match status" value="1"/>
</dbReference>
<dbReference type="Pfam" id="PF00041">
    <property type="entry name" value="fn3"/>
    <property type="match status" value="1"/>
</dbReference>
<dbReference type="OrthoDB" id="622218at2"/>
<dbReference type="EMBL" id="SKFH01000056">
    <property type="protein sequence ID" value="TCZ64777.1"/>
    <property type="molecule type" value="Genomic_DNA"/>
</dbReference>
<dbReference type="InterPro" id="IPR007110">
    <property type="entry name" value="Ig-like_dom"/>
</dbReference>